<dbReference type="GO" id="GO:0030915">
    <property type="term" value="C:Smc5-Smc6 complex"/>
    <property type="evidence" value="ECO:0007669"/>
    <property type="project" value="InterPro"/>
</dbReference>
<dbReference type="Pfam" id="PF11789">
    <property type="entry name" value="zf-Nse"/>
    <property type="match status" value="1"/>
</dbReference>
<evidence type="ECO:0000313" key="12">
    <source>
        <dbReference type="EMBL" id="ATZ56443.1"/>
    </source>
</evidence>
<evidence type="ECO:0000256" key="9">
    <source>
        <dbReference type="ARBA" id="ARBA00023242"/>
    </source>
</evidence>
<evidence type="ECO:0000256" key="8">
    <source>
        <dbReference type="ARBA" id="ARBA00022833"/>
    </source>
</evidence>
<evidence type="ECO:0000313" key="13">
    <source>
        <dbReference type="Proteomes" id="UP000001798"/>
    </source>
</evidence>
<dbReference type="CDD" id="cd16651">
    <property type="entry name" value="SPL-RING_NSE2"/>
    <property type="match status" value="1"/>
</dbReference>
<feature type="compositionally biased region" description="Polar residues" evidence="10">
    <location>
        <begin position="15"/>
        <end position="32"/>
    </location>
</feature>
<comment type="similarity">
    <text evidence="3">Belongs to the NSE2 family.</text>
</comment>
<comment type="subcellular location">
    <subcellularLocation>
        <location evidence="1">Nucleus</location>
    </subcellularLocation>
</comment>
<keyword evidence="4" id="KW-0808">Transferase</keyword>
<evidence type="ECO:0000256" key="2">
    <source>
        <dbReference type="ARBA" id="ARBA00004718"/>
    </source>
</evidence>
<keyword evidence="5" id="KW-0479">Metal-binding</keyword>
<dbReference type="PANTHER" id="PTHR21330">
    <property type="entry name" value="E3 SUMO-PROTEIN LIGASE NSE2"/>
    <property type="match status" value="1"/>
</dbReference>
<accession>A0A384K0V6</accession>
<dbReference type="GO" id="GO:0005634">
    <property type="term" value="C:nucleus"/>
    <property type="evidence" value="ECO:0007669"/>
    <property type="project" value="UniProtKB-SubCell"/>
</dbReference>
<evidence type="ECO:0000256" key="1">
    <source>
        <dbReference type="ARBA" id="ARBA00004123"/>
    </source>
</evidence>
<organism evidence="12 13">
    <name type="scientific">Botryotinia fuckeliana (strain B05.10)</name>
    <name type="common">Noble rot fungus</name>
    <name type="synonym">Botrytis cinerea</name>
    <dbReference type="NCBI Taxonomy" id="332648"/>
    <lineage>
        <taxon>Eukaryota</taxon>
        <taxon>Fungi</taxon>
        <taxon>Dikarya</taxon>
        <taxon>Ascomycota</taxon>
        <taxon>Pezizomycotina</taxon>
        <taxon>Leotiomycetes</taxon>
        <taxon>Helotiales</taxon>
        <taxon>Sclerotiniaceae</taxon>
        <taxon>Botrytis</taxon>
    </lineage>
</organism>
<dbReference type="InterPro" id="IPR026846">
    <property type="entry name" value="Nse2(Mms21)"/>
</dbReference>
<name>A0A384K0V6_BOTFB</name>
<dbReference type="RefSeq" id="XP_001555237.1">
    <property type="nucleotide sequence ID" value="XM_001555187.2"/>
</dbReference>
<dbReference type="SUPFAM" id="SSF57850">
    <property type="entry name" value="RING/U-box"/>
    <property type="match status" value="1"/>
</dbReference>
<dbReference type="GO" id="GO:0016925">
    <property type="term" value="P:protein sumoylation"/>
    <property type="evidence" value="ECO:0007669"/>
    <property type="project" value="UniProtKB-UniPathway"/>
</dbReference>
<evidence type="ECO:0000256" key="6">
    <source>
        <dbReference type="ARBA" id="ARBA00022771"/>
    </source>
</evidence>
<dbReference type="VEuPathDB" id="FungiDB:Bcin13g02800"/>
<dbReference type="EMBL" id="CP009817">
    <property type="protein sequence ID" value="ATZ56443.1"/>
    <property type="molecule type" value="Genomic_DNA"/>
</dbReference>
<feature type="region of interest" description="Disordered" evidence="10">
    <location>
        <begin position="237"/>
        <end position="269"/>
    </location>
</feature>
<evidence type="ECO:0000256" key="7">
    <source>
        <dbReference type="ARBA" id="ARBA00022786"/>
    </source>
</evidence>
<dbReference type="GO" id="GO:0008270">
    <property type="term" value="F:zinc ion binding"/>
    <property type="evidence" value="ECO:0007669"/>
    <property type="project" value="UniProtKB-KW"/>
</dbReference>
<evidence type="ECO:0000256" key="4">
    <source>
        <dbReference type="ARBA" id="ARBA00022679"/>
    </source>
</evidence>
<keyword evidence="8" id="KW-0862">Zinc</keyword>
<dbReference type="GO" id="GO:0061665">
    <property type="term" value="F:SUMO ligase activity"/>
    <property type="evidence" value="ECO:0007669"/>
    <property type="project" value="TreeGrafter"/>
</dbReference>
<dbReference type="PANTHER" id="PTHR21330:SF1">
    <property type="entry name" value="E3 SUMO-PROTEIN LIGASE NSE2"/>
    <property type="match status" value="1"/>
</dbReference>
<reference evidence="12 13" key="1">
    <citation type="journal article" date="2011" name="PLoS Genet.">
        <title>Genomic analysis of the necrotrophic fungal pathogens Sclerotinia sclerotiorum and Botrytis cinerea.</title>
        <authorList>
            <person name="Amselem J."/>
            <person name="Cuomo C.A."/>
            <person name="van Kan J.A."/>
            <person name="Viaud M."/>
            <person name="Benito E.P."/>
            <person name="Couloux A."/>
            <person name="Coutinho P.M."/>
            <person name="de Vries R.P."/>
            <person name="Dyer P.S."/>
            <person name="Fillinger S."/>
            <person name="Fournier E."/>
            <person name="Gout L."/>
            <person name="Hahn M."/>
            <person name="Kohn L."/>
            <person name="Lapalu N."/>
            <person name="Plummer K.M."/>
            <person name="Pradier J.M."/>
            <person name="Quevillon E."/>
            <person name="Sharon A."/>
            <person name="Simon A."/>
            <person name="ten Have A."/>
            <person name="Tudzynski B."/>
            <person name="Tudzynski P."/>
            <person name="Wincker P."/>
            <person name="Andrew M."/>
            <person name="Anthouard V."/>
            <person name="Beever R.E."/>
            <person name="Beffa R."/>
            <person name="Benoit I."/>
            <person name="Bouzid O."/>
            <person name="Brault B."/>
            <person name="Chen Z."/>
            <person name="Choquer M."/>
            <person name="Collemare J."/>
            <person name="Cotton P."/>
            <person name="Danchin E.G."/>
            <person name="Da Silva C."/>
            <person name="Gautier A."/>
            <person name="Giraud C."/>
            <person name="Giraud T."/>
            <person name="Gonzalez C."/>
            <person name="Grossetete S."/>
            <person name="Guldener U."/>
            <person name="Henrissat B."/>
            <person name="Howlett B.J."/>
            <person name="Kodira C."/>
            <person name="Kretschmer M."/>
            <person name="Lappartient A."/>
            <person name="Leroch M."/>
            <person name="Levis C."/>
            <person name="Mauceli E."/>
            <person name="Neuveglise C."/>
            <person name="Oeser B."/>
            <person name="Pearson M."/>
            <person name="Poulain J."/>
            <person name="Poussereau N."/>
            <person name="Quesneville H."/>
            <person name="Rascle C."/>
            <person name="Schumacher J."/>
            <person name="Segurens B."/>
            <person name="Sexton A."/>
            <person name="Silva E."/>
            <person name="Sirven C."/>
            <person name="Soanes D.M."/>
            <person name="Talbot N.J."/>
            <person name="Templeton M."/>
            <person name="Yandava C."/>
            <person name="Yarden O."/>
            <person name="Zeng Q."/>
            <person name="Rollins J.A."/>
            <person name="Lebrun M.H."/>
            <person name="Dickman M."/>
        </authorList>
    </citation>
    <scope>NUCLEOTIDE SEQUENCE [LARGE SCALE GENOMIC DNA]</scope>
    <source>
        <strain evidence="12 13">B05.10</strain>
    </source>
</reference>
<gene>
    <name evidence="12" type="ORF">BCIN_13g02800</name>
</gene>
<keyword evidence="13" id="KW-1185">Reference proteome</keyword>
<dbReference type="OrthoDB" id="26899at2759"/>
<feature type="compositionally biased region" description="Basic and acidic residues" evidence="10">
    <location>
        <begin position="395"/>
        <end position="407"/>
    </location>
</feature>
<evidence type="ECO:0000256" key="3">
    <source>
        <dbReference type="ARBA" id="ARBA00008212"/>
    </source>
</evidence>
<reference evidence="12 13" key="2">
    <citation type="journal article" date="2012" name="Eukaryot. Cell">
        <title>Genome update of Botrytis cinerea strains B05.10 and T4.</title>
        <authorList>
            <person name="Staats M."/>
            <person name="van Kan J.A."/>
        </authorList>
    </citation>
    <scope>NUCLEOTIDE SEQUENCE [LARGE SCALE GENOMIC DNA]</scope>
    <source>
        <strain evidence="12 13">B05.10</strain>
    </source>
</reference>
<feature type="region of interest" description="Disordered" evidence="10">
    <location>
        <begin position="355"/>
        <end position="429"/>
    </location>
</feature>
<evidence type="ECO:0000256" key="5">
    <source>
        <dbReference type="ARBA" id="ARBA00022723"/>
    </source>
</evidence>
<reference evidence="12 13" key="3">
    <citation type="journal article" date="2017" name="Mol. Plant Pathol.">
        <title>A gapless genome sequence of the fungus Botrytis cinerea.</title>
        <authorList>
            <person name="Van Kan J.A."/>
            <person name="Stassen J.H."/>
            <person name="Mosbach A."/>
            <person name="Van Der Lee T.A."/>
            <person name="Faino L."/>
            <person name="Farmer A.D."/>
            <person name="Papasotiriou D.G."/>
            <person name="Zhou S."/>
            <person name="Seidl M.F."/>
            <person name="Cottam E."/>
            <person name="Edel D."/>
            <person name="Hahn M."/>
            <person name="Schwartz D.C."/>
            <person name="Dietrich R.A."/>
            <person name="Widdison S."/>
            <person name="Scalliet G."/>
        </authorList>
    </citation>
    <scope>NUCLEOTIDE SEQUENCE [LARGE SCALE GENOMIC DNA]</scope>
    <source>
        <strain evidence="12 13">B05.10</strain>
    </source>
</reference>
<protein>
    <recommendedName>
        <fullName evidence="11">SP-RING-type domain-containing protein</fullName>
    </recommendedName>
</protein>
<keyword evidence="9" id="KW-0539">Nucleus</keyword>
<dbReference type="GO" id="GO:0000724">
    <property type="term" value="P:double-strand break repair via homologous recombination"/>
    <property type="evidence" value="ECO:0007669"/>
    <property type="project" value="InterPro"/>
</dbReference>
<dbReference type="Proteomes" id="UP000001798">
    <property type="component" value="Chromosome 13"/>
</dbReference>
<sequence>MSVRRRLQSGAGRHGSQSSPAPGRSRPSNPNESIPFPEYTPPTCPLSADAQRAISNIRTLHHSDKLKKHLSQAIRNITDTTVANNDRIWERKRQVEKNARKRQRDGQDDEEISAEHKDLEIHTKHLAKKVNIWTEQAELAMRVLIDKGDEVERNDLVIQDVCNRLDEINPAPPIRRTRGQEDEEVKQDGVAISAVELFDKIKEEYRSKYEAESMTKRYASNNEYKSFKRVVHDSLHPEGDLPLPKESTWFPSDRRHPATQANGQVENESSDDEIVIERIVKDLKCPLTFAIFRFPYTNNKCNHSFEKEAIIEYHGKNATRQGGQRVVKCPAIGCENLIAMKDMYDDQLVLRQVRRATQKERTDDSDDDDDSPRGTQRNRPEELNDESTFLDVDDEDRRRSVKKERMSSRAPPTITQVSTDGEDEDEEDE</sequence>
<keyword evidence="7" id="KW-0833">Ubl conjugation pathway</keyword>
<dbReference type="InterPro" id="IPR013083">
    <property type="entry name" value="Znf_RING/FYVE/PHD"/>
</dbReference>
<dbReference type="UniPathway" id="UPA00886"/>
<dbReference type="InterPro" id="IPR004181">
    <property type="entry name" value="Znf_MIZ"/>
</dbReference>
<keyword evidence="6" id="KW-0863">Zinc-finger</keyword>
<comment type="pathway">
    <text evidence="2">Protein modification; protein sumoylation.</text>
</comment>
<proteinExistence type="inferred from homology"/>
<evidence type="ECO:0000256" key="10">
    <source>
        <dbReference type="SAM" id="MobiDB-lite"/>
    </source>
</evidence>
<dbReference type="GeneID" id="5435801"/>
<feature type="region of interest" description="Disordered" evidence="10">
    <location>
        <begin position="1"/>
        <end position="46"/>
    </location>
</feature>
<evidence type="ECO:0000259" key="11">
    <source>
        <dbReference type="Pfam" id="PF11789"/>
    </source>
</evidence>
<dbReference type="Gene3D" id="3.30.40.10">
    <property type="entry name" value="Zinc/RING finger domain, C3HC4 (zinc finger)"/>
    <property type="match status" value="1"/>
</dbReference>
<dbReference type="KEGG" id="bfu:BCIN_13g02800"/>
<feature type="compositionally biased region" description="Acidic residues" evidence="10">
    <location>
        <begin position="420"/>
        <end position="429"/>
    </location>
</feature>
<feature type="region of interest" description="Disordered" evidence="10">
    <location>
        <begin position="94"/>
        <end position="116"/>
    </location>
</feature>
<dbReference type="OMA" id="TWFSHLE"/>
<feature type="domain" description="SP-RING-type" evidence="11">
    <location>
        <begin position="272"/>
        <end position="335"/>
    </location>
</feature>
<dbReference type="AlphaFoldDB" id="A0A384K0V6"/>